<proteinExistence type="predicted"/>
<comment type="caution">
    <text evidence="1">The sequence shown here is derived from an EMBL/GenBank/DDBJ whole genome shotgun (WGS) entry which is preliminary data.</text>
</comment>
<protein>
    <submittedName>
        <fullName evidence="1">Uncharacterized protein</fullName>
    </submittedName>
</protein>
<reference evidence="1" key="1">
    <citation type="submission" date="2013-07" db="EMBL/GenBank/DDBJ databases">
        <authorList>
            <person name="McIlroy S."/>
        </authorList>
    </citation>
    <scope>NUCLEOTIDE SEQUENCE [LARGE SCALE GENOMIC DNA]</scope>
    <source>
        <strain evidence="1">Run_A_D11</strain>
    </source>
</reference>
<name>W6M9L0_9GAMM</name>
<sequence>MTVQSDVNGFILSLLPELGMMGSKWGGVRVTGSSTS</sequence>
<organism evidence="1 2">
    <name type="scientific">Candidatus Competibacter denitrificans Run_A_D11</name>
    <dbReference type="NCBI Taxonomy" id="1400863"/>
    <lineage>
        <taxon>Bacteria</taxon>
        <taxon>Pseudomonadati</taxon>
        <taxon>Pseudomonadota</taxon>
        <taxon>Gammaproteobacteria</taxon>
        <taxon>Candidatus Competibacteraceae</taxon>
        <taxon>Candidatus Competibacter</taxon>
    </lineage>
</organism>
<gene>
    <name evidence="1" type="ORF">BN873_p40011</name>
</gene>
<reference evidence="1" key="2">
    <citation type="submission" date="2014-03" db="EMBL/GenBank/DDBJ databases">
        <title>Candidatus Competibacter-lineage genomes retrieved from metagenomes reveal functional metabolic diversity.</title>
        <authorList>
            <person name="McIlroy S.J."/>
            <person name="Albertsen M."/>
            <person name="Andresen E.K."/>
            <person name="Saunders A.M."/>
            <person name="Kristiansen R."/>
            <person name="Stokholm-Bjerregaard M."/>
            <person name="Nielsen K.L."/>
            <person name="Nielsen P.H."/>
        </authorList>
    </citation>
    <scope>NUCLEOTIDE SEQUENCE</scope>
    <source>
        <strain evidence="1">Run_A_D11</strain>
    </source>
</reference>
<evidence type="ECO:0000313" key="1">
    <source>
        <dbReference type="EMBL" id="CDI04706.1"/>
    </source>
</evidence>
<evidence type="ECO:0000313" key="2">
    <source>
        <dbReference type="Proteomes" id="UP000035760"/>
    </source>
</evidence>
<dbReference type="Proteomes" id="UP000035760">
    <property type="component" value="Unassembled WGS sequence"/>
</dbReference>
<dbReference type="AlphaFoldDB" id="W6M9L0"/>
<dbReference type="EMBL" id="CBTJ020000116">
    <property type="protein sequence ID" value="CDI04706.1"/>
    <property type="molecule type" value="Genomic_DNA"/>
</dbReference>
<accession>W6M9L0</accession>
<keyword evidence="2" id="KW-1185">Reference proteome</keyword>